<evidence type="ECO:0000313" key="1">
    <source>
        <dbReference type="Ensembl" id="ENSSGRP00000078898.1"/>
    </source>
</evidence>
<dbReference type="GO" id="GO:0003676">
    <property type="term" value="F:nucleic acid binding"/>
    <property type="evidence" value="ECO:0007669"/>
    <property type="project" value="InterPro"/>
</dbReference>
<accession>A0A672QS40</accession>
<dbReference type="AlphaFoldDB" id="A0A672QS40"/>
<dbReference type="InterPro" id="IPR036397">
    <property type="entry name" value="RNaseH_sf"/>
</dbReference>
<name>A0A672QS40_SINGR</name>
<protein>
    <submittedName>
        <fullName evidence="1">Uncharacterized protein</fullName>
    </submittedName>
</protein>
<proteinExistence type="predicted"/>
<reference evidence="1" key="2">
    <citation type="submission" date="2025-09" db="UniProtKB">
        <authorList>
            <consortium name="Ensembl"/>
        </authorList>
    </citation>
    <scope>IDENTIFICATION</scope>
</reference>
<sequence length="134" mass="15178">MRNTIPLIIHHKKLFGSKPTRRVWSGSLILWAYFSAGGPGHLVHIHSIKYQQYPLLEILTMIQKPTSKSTQKPVTEHKMKLLPRLCQSSDLTPIENEWSELKRRSCESEGSGEILCEGMVSDLLSSVLQTHQAS</sequence>
<organism evidence="1 2">
    <name type="scientific">Sinocyclocheilus grahami</name>
    <name type="common">Dianchi golden-line fish</name>
    <name type="synonym">Barbus grahami</name>
    <dbReference type="NCBI Taxonomy" id="75366"/>
    <lineage>
        <taxon>Eukaryota</taxon>
        <taxon>Metazoa</taxon>
        <taxon>Chordata</taxon>
        <taxon>Craniata</taxon>
        <taxon>Vertebrata</taxon>
        <taxon>Euteleostomi</taxon>
        <taxon>Actinopterygii</taxon>
        <taxon>Neopterygii</taxon>
        <taxon>Teleostei</taxon>
        <taxon>Ostariophysi</taxon>
        <taxon>Cypriniformes</taxon>
        <taxon>Cyprinidae</taxon>
        <taxon>Cyprininae</taxon>
        <taxon>Sinocyclocheilus</taxon>
    </lineage>
</organism>
<evidence type="ECO:0000313" key="2">
    <source>
        <dbReference type="Proteomes" id="UP000472262"/>
    </source>
</evidence>
<dbReference type="Ensembl" id="ENSSGRT00000084017.1">
    <property type="protein sequence ID" value="ENSSGRP00000078898.1"/>
    <property type="gene ID" value="ENSSGRG00000039950.1"/>
</dbReference>
<dbReference type="Gene3D" id="3.30.420.10">
    <property type="entry name" value="Ribonuclease H-like superfamily/Ribonuclease H"/>
    <property type="match status" value="1"/>
</dbReference>
<keyword evidence="2" id="KW-1185">Reference proteome</keyword>
<dbReference type="Proteomes" id="UP000472262">
    <property type="component" value="Unassembled WGS sequence"/>
</dbReference>
<dbReference type="InParanoid" id="A0A672QS40"/>
<reference evidence="1" key="1">
    <citation type="submission" date="2025-08" db="UniProtKB">
        <authorList>
            <consortium name="Ensembl"/>
        </authorList>
    </citation>
    <scope>IDENTIFICATION</scope>
</reference>